<comment type="similarity">
    <text evidence="1 7">Belongs to the amidase family. GatA subfamily.</text>
</comment>
<dbReference type="GO" id="GO:0009570">
    <property type="term" value="C:chloroplast stroma"/>
    <property type="evidence" value="ECO:0007669"/>
    <property type="project" value="UniProtKB-SubCell"/>
</dbReference>
<dbReference type="PROSITE" id="PS00571">
    <property type="entry name" value="AMIDASES"/>
    <property type="match status" value="1"/>
</dbReference>
<keyword evidence="2 7" id="KW-0436">Ligase</keyword>
<dbReference type="PANTHER" id="PTHR11895:SF7">
    <property type="entry name" value="GLUTAMYL-TRNA(GLN) AMIDOTRANSFERASE SUBUNIT A, MITOCHONDRIAL"/>
    <property type="match status" value="1"/>
</dbReference>
<evidence type="ECO:0000256" key="5">
    <source>
        <dbReference type="ARBA" id="ARBA00022917"/>
    </source>
</evidence>
<feature type="domain" description="Amidase" evidence="8">
    <location>
        <begin position="47"/>
        <end position="502"/>
    </location>
</feature>
<feature type="active site" description="Charge relay system" evidence="7">
    <location>
        <position position="102"/>
    </location>
</feature>
<feature type="active site" description="Acyl-ester intermediate" evidence="7">
    <location>
        <position position="201"/>
    </location>
</feature>
<evidence type="ECO:0000256" key="7">
    <source>
        <dbReference type="HAMAP-Rule" id="MF_03150"/>
    </source>
</evidence>
<comment type="miscellaneous">
    <text evidence="7">This protein may be expected to contain an N-terminal transit peptide but none has been predicted.</text>
</comment>
<dbReference type="InterPro" id="IPR004412">
    <property type="entry name" value="GatA"/>
</dbReference>
<evidence type="ECO:0000256" key="3">
    <source>
        <dbReference type="ARBA" id="ARBA00022741"/>
    </source>
</evidence>
<dbReference type="KEGG" id="ota:OT_ostta02g00900"/>
<comment type="subcellular location">
    <subcellularLocation>
        <location evidence="7">Mitochondrion</location>
    </subcellularLocation>
    <subcellularLocation>
        <location evidence="7">Plastid</location>
        <location evidence="7">Chloroplast stroma</location>
    </subcellularLocation>
</comment>
<dbReference type="HAMAP" id="MF_00120">
    <property type="entry name" value="GatA"/>
    <property type="match status" value="1"/>
</dbReference>
<dbReference type="InterPro" id="IPR020556">
    <property type="entry name" value="Amidase_CS"/>
</dbReference>
<dbReference type="NCBIfam" id="TIGR00132">
    <property type="entry name" value="gatA"/>
    <property type="match status" value="1"/>
</dbReference>
<feature type="active site" description="Charge relay system" evidence="7">
    <location>
        <position position="177"/>
    </location>
</feature>
<dbReference type="GO" id="GO:0070681">
    <property type="term" value="P:glutaminyl-tRNAGln biosynthesis via transamidation"/>
    <property type="evidence" value="ECO:0007669"/>
    <property type="project" value="UniProtKB-UniRule"/>
</dbReference>
<dbReference type="AlphaFoldDB" id="Q01EZ7"/>
<dbReference type="EMBL" id="CAID01000002">
    <property type="protein sequence ID" value="CAL52104.2"/>
    <property type="molecule type" value="Genomic_DNA"/>
</dbReference>
<dbReference type="OMA" id="QPASYCG"/>
<reference evidence="10" key="1">
    <citation type="journal article" date="2006" name="Proc. Natl. Acad. Sci. U.S.A.">
        <title>Genome analysis of the smallest free-living eukaryote Ostreococcus tauri unveils many unique features.</title>
        <authorList>
            <person name="Derelle E."/>
            <person name="Ferraz C."/>
            <person name="Rombauts S."/>
            <person name="Rouze P."/>
            <person name="Worden A.Z."/>
            <person name="Robbens S."/>
            <person name="Partensky F."/>
            <person name="Degroeve S."/>
            <person name="Echeynie S."/>
            <person name="Cooke R."/>
            <person name="Saeys Y."/>
            <person name="Wuyts J."/>
            <person name="Jabbari K."/>
            <person name="Bowler C."/>
            <person name="Panaud O."/>
            <person name="Piegu B."/>
            <person name="Ball S.G."/>
            <person name="Ral J.-P."/>
            <person name="Bouget F.-Y."/>
            <person name="Piganeau G."/>
            <person name="De Baets B."/>
            <person name="Picard A."/>
            <person name="Delseny M."/>
            <person name="Demaille J."/>
            <person name="Van de Peer Y."/>
            <person name="Moreau H."/>
        </authorList>
    </citation>
    <scope>NUCLEOTIDE SEQUENCE [LARGE SCALE GENOMIC DNA]</scope>
    <source>
        <strain evidence="10">OTTH 0595 / CCAP 157/2 / RCC745</strain>
    </source>
</reference>
<comment type="catalytic activity">
    <reaction evidence="6 7">
        <text>L-glutamyl-tRNA(Gln) + L-glutamine + ATP + H2O = L-glutaminyl-tRNA(Gln) + L-glutamate + ADP + phosphate + H(+)</text>
        <dbReference type="Rhea" id="RHEA:17521"/>
        <dbReference type="Rhea" id="RHEA-COMP:9681"/>
        <dbReference type="Rhea" id="RHEA-COMP:9684"/>
        <dbReference type="ChEBI" id="CHEBI:15377"/>
        <dbReference type="ChEBI" id="CHEBI:15378"/>
        <dbReference type="ChEBI" id="CHEBI:29985"/>
        <dbReference type="ChEBI" id="CHEBI:30616"/>
        <dbReference type="ChEBI" id="CHEBI:43474"/>
        <dbReference type="ChEBI" id="CHEBI:58359"/>
        <dbReference type="ChEBI" id="CHEBI:78520"/>
        <dbReference type="ChEBI" id="CHEBI:78521"/>
        <dbReference type="ChEBI" id="CHEBI:456216"/>
        <dbReference type="EC" id="6.3.5.7"/>
    </reaction>
</comment>
<accession>Q01EZ7</accession>
<evidence type="ECO:0000256" key="6">
    <source>
        <dbReference type="ARBA" id="ARBA00047407"/>
    </source>
</evidence>
<dbReference type="GO" id="GO:0030956">
    <property type="term" value="C:glutamyl-tRNA(Gln) amidotransferase complex"/>
    <property type="evidence" value="ECO:0007669"/>
    <property type="project" value="UniProtKB-UniRule"/>
</dbReference>
<dbReference type="SUPFAM" id="SSF75304">
    <property type="entry name" value="Amidase signature (AS) enzymes"/>
    <property type="match status" value="1"/>
</dbReference>
<dbReference type="GO" id="GO:0032543">
    <property type="term" value="P:mitochondrial translation"/>
    <property type="evidence" value="ECO:0007669"/>
    <property type="project" value="UniProtKB-UniRule"/>
</dbReference>
<dbReference type="Proteomes" id="UP000009170">
    <property type="component" value="Unassembled WGS sequence"/>
</dbReference>
<keyword evidence="3 7" id="KW-0547">Nucleotide-binding</keyword>
<dbReference type="InterPro" id="IPR023631">
    <property type="entry name" value="Amidase_dom"/>
</dbReference>
<proteinExistence type="inferred from homology"/>
<keyword evidence="7" id="KW-0934">Plastid</keyword>
<dbReference type="EC" id="6.3.5.7" evidence="7"/>
<dbReference type="GeneID" id="9832590"/>
<organism evidence="9 10">
    <name type="scientific">Ostreococcus tauri</name>
    <name type="common">Marine green alga</name>
    <dbReference type="NCBI Taxonomy" id="70448"/>
    <lineage>
        <taxon>Eukaryota</taxon>
        <taxon>Viridiplantae</taxon>
        <taxon>Chlorophyta</taxon>
        <taxon>Mamiellophyceae</taxon>
        <taxon>Mamiellales</taxon>
        <taxon>Bathycoccaceae</taxon>
        <taxon>Ostreococcus</taxon>
    </lineage>
</organism>
<protein>
    <recommendedName>
        <fullName evidence="7">Glutamyl-tRNA(Gln) amidotransferase subunit A, chloroplastic/mitochondrial</fullName>
        <shortName evidence="7">Glu-AdT subunit A</shortName>
        <ecNumber evidence="7">6.3.5.7</ecNumber>
    </recommendedName>
</protein>
<comment type="function">
    <text evidence="7">Allows the formation of correctly charged Gln-tRNA(Gln) through the transamidation of misacylated Glu-tRNA(Gln) in chloroplasts and mitochondria. The reaction takes place in the presence of glutamine and ATP through an activated gamma-phospho-Glu-tRNA(Gln).</text>
</comment>
<dbReference type="GO" id="GO:0005739">
    <property type="term" value="C:mitochondrion"/>
    <property type="evidence" value="ECO:0007669"/>
    <property type="project" value="UniProtKB-SubCell"/>
</dbReference>
<evidence type="ECO:0000259" key="8">
    <source>
        <dbReference type="Pfam" id="PF01425"/>
    </source>
</evidence>
<evidence type="ECO:0000256" key="2">
    <source>
        <dbReference type="ARBA" id="ARBA00022598"/>
    </source>
</evidence>
<dbReference type="InterPro" id="IPR036928">
    <property type="entry name" value="AS_sf"/>
</dbReference>
<dbReference type="FunCoup" id="Q01EZ7">
    <property type="interactions" value="1466"/>
</dbReference>
<evidence type="ECO:0000256" key="1">
    <source>
        <dbReference type="ARBA" id="ARBA00008069"/>
    </source>
</evidence>
<dbReference type="GO" id="GO:0005524">
    <property type="term" value="F:ATP binding"/>
    <property type="evidence" value="ECO:0007669"/>
    <property type="project" value="UniProtKB-KW"/>
</dbReference>
<keyword evidence="7" id="KW-0496">Mitochondrion</keyword>
<dbReference type="Gene3D" id="3.90.1300.10">
    <property type="entry name" value="Amidase signature (AS) domain"/>
    <property type="match status" value="1"/>
</dbReference>
<keyword evidence="7" id="KW-0150">Chloroplast</keyword>
<dbReference type="InterPro" id="IPR000120">
    <property type="entry name" value="Amidase"/>
</dbReference>
<dbReference type="RefSeq" id="XP_003074844.1">
    <property type="nucleotide sequence ID" value="XM_003074796.1"/>
</dbReference>
<dbReference type="PANTHER" id="PTHR11895">
    <property type="entry name" value="TRANSAMIDASE"/>
    <property type="match status" value="1"/>
</dbReference>
<keyword evidence="10" id="KW-1185">Reference proteome</keyword>
<evidence type="ECO:0000313" key="10">
    <source>
        <dbReference type="Proteomes" id="UP000009170"/>
    </source>
</evidence>
<evidence type="ECO:0000256" key="4">
    <source>
        <dbReference type="ARBA" id="ARBA00022840"/>
    </source>
</evidence>
<comment type="subunit">
    <text evidence="7">Subunit of the heterotrimeric GatCAB amidotransferase (AdT) complex, composed of A, B and C subunits.</text>
</comment>
<evidence type="ECO:0000313" key="9">
    <source>
        <dbReference type="EMBL" id="CAL52104.2"/>
    </source>
</evidence>
<dbReference type="GO" id="GO:0050567">
    <property type="term" value="F:glutaminyl-tRNA synthase (glutamine-hydrolyzing) activity"/>
    <property type="evidence" value="ECO:0007669"/>
    <property type="project" value="UniProtKB-UniRule"/>
</dbReference>
<sequence length="527" mass="56907">MKVTGVLGTRSSGTTSRNVRTRRDLSCSSLIRRLGCALREGKISASELTSLYLKRIETKDDTLNAFTEVDKIGSIEQAKKVDARLAAGEALHILAGIPLAIKDNICRQGVSTTAGSTLLRKHLSTYDAEVVSGLKARDCVLLGQTNMDEFGMGNTTETGLGPPTRNPWNASHVPGGSSGGSAAAVAAQMCAGALGSDTGGSIRQPASFCGVVGLKPTYGTVSRHGLVAYCSSFDTIGPIGPTVEDVSYLFQAIKGDLKSMKYDTSLRRSGDRKPLSFLEESQLPSRPLQGRRFAVIAEALGPGVSTEVRSAFLESVKHIEGIGGIVDLVTSRTFQRGLPAYYVIALSEASSNLARFDGTRFGSASFTQQILESYTELRQDTLGEEVRRRILMGTYMLSSGYSDEYYTRAKCAQKQVCDELVGYLSNYDALLTPATPDLAYIVGEKTKNPLQMYAGDLMTVNINLSGLPAIVVRSCEPESNPSQRLPIGIQFIGKHFCENELLEIAHTFETSQNTRKKFPEDDMLSNL</sequence>
<dbReference type="Pfam" id="PF01425">
    <property type="entry name" value="Amidase"/>
    <property type="match status" value="1"/>
</dbReference>
<reference evidence="9 10" key="2">
    <citation type="journal article" date="2014" name="BMC Genomics">
        <title>An improved genome of the model marine alga Ostreococcus tauri unfolds by assessing Illumina de novo assemblies.</title>
        <authorList>
            <person name="Blanc-Mathieu R."/>
            <person name="Verhelst B."/>
            <person name="Derelle E."/>
            <person name="Rombauts S."/>
            <person name="Bouget F.Y."/>
            <person name="Carre I."/>
            <person name="Chateau A."/>
            <person name="Eyre-Walker A."/>
            <person name="Grimsley N."/>
            <person name="Moreau H."/>
            <person name="Piegu B."/>
            <person name="Rivals E."/>
            <person name="Schackwitz W."/>
            <person name="Van de Peer Y."/>
            <person name="Piganeau G."/>
        </authorList>
    </citation>
    <scope>NUCLEOTIDE SEQUENCE [LARGE SCALE GENOMIC DNA]</scope>
    <source>
        <strain evidence="10">OTTH 0595 / CCAP 157/2 / RCC745</strain>
    </source>
</reference>
<gene>
    <name evidence="7" type="primary">GATA</name>
    <name evidence="9" type="ORF">OT_ostta02g00900</name>
</gene>
<comment type="caution">
    <text evidence="9">The sequence shown here is derived from an EMBL/GenBank/DDBJ whole genome shotgun (WGS) entry which is preliminary data.</text>
</comment>
<keyword evidence="4 7" id="KW-0067">ATP-binding</keyword>
<dbReference type="InParanoid" id="Q01EZ7"/>
<keyword evidence="5 7" id="KW-0648">Protein biosynthesis</keyword>
<dbReference type="OrthoDB" id="421993at2759"/>
<dbReference type="STRING" id="70448.Q01EZ7"/>
<name>Q01EZ7_OSTTA</name>